<evidence type="ECO:0000259" key="2">
    <source>
        <dbReference type="Pfam" id="PF07978"/>
    </source>
</evidence>
<proteinExistence type="inferred from homology"/>
<evidence type="ECO:0000313" key="3">
    <source>
        <dbReference type="EMBL" id="EGC31979.1"/>
    </source>
</evidence>
<accession>F0ZVN8</accession>
<dbReference type="InterPro" id="IPR012577">
    <property type="entry name" value="NIPSNAP"/>
</dbReference>
<dbReference type="OrthoDB" id="10262843at2759"/>
<organism evidence="3 4">
    <name type="scientific">Dictyostelium purpureum</name>
    <name type="common">Slime mold</name>
    <dbReference type="NCBI Taxonomy" id="5786"/>
    <lineage>
        <taxon>Eukaryota</taxon>
        <taxon>Amoebozoa</taxon>
        <taxon>Evosea</taxon>
        <taxon>Eumycetozoa</taxon>
        <taxon>Dictyostelia</taxon>
        <taxon>Dictyosteliales</taxon>
        <taxon>Dictyosteliaceae</taxon>
        <taxon>Dictyostelium</taxon>
    </lineage>
</organism>
<dbReference type="AlphaFoldDB" id="F0ZVN8"/>
<dbReference type="InParanoid" id="F0ZVN8"/>
<name>F0ZVN8_DICPU</name>
<dbReference type="KEGG" id="dpp:DICPUDRAFT_39079"/>
<dbReference type="GO" id="GO:0000423">
    <property type="term" value="P:mitophagy"/>
    <property type="evidence" value="ECO:0007669"/>
    <property type="project" value="UniProtKB-ARBA"/>
</dbReference>
<dbReference type="PANTHER" id="PTHR21017">
    <property type="entry name" value="NIPSNAP-RELATED"/>
    <property type="match status" value="1"/>
</dbReference>
<protein>
    <recommendedName>
        <fullName evidence="2">NIPSNAP domain-containing protein</fullName>
    </recommendedName>
</protein>
<keyword evidence="4" id="KW-1185">Reference proteome</keyword>
<dbReference type="RefSeq" id="XP_003291477.1">
    <property type="nucleotide sequence ID" value="XM_003291429.1"/>
</dbReference>
<evidence type="ECO:0000256" key="1">
    <source>
        <dbReference type="ARBA" id="ARBA00005291"/>
    </source>
</evidence>
<sequence>MIFRNSLLKNNVRYFSTASGSPVFELITYKPTNKTNFIKQLKGLNSKLSSDNGNQSPLINVWETDLGSKFNDEVICFLKFSNNEERLKTIQSFENTFKDQKTAITLDEFQWAKFSGISKDQLKENKVWELRTYQTKPGKIDQWEKDFTKGFNERKTLSGPVGVWNGNLEDSKAVVHLWPYKSFEHRMSVRNAALKMPIWLETVKNTTASLTSMESKVILPINL</sequence>
<dbReference type="SUPFAM" id="SSF54909">
    <property type="entry name" value="Dimeric alpha+beta barrel"/>
    <property type="match status" value="1"/>
</dbReference>
<gene>
    <name evidence="3" type="ORF">DICPUDRAFT_39079</name>
</gene>
<evidence type="ECO:0000313" key="4">
    <source>
        <dbReference type="Proteomes" id="UP000001064"/>
    </source>
</evidence>
<dbReference type="InterPro" id="IPR051557">
    <property type="entry name" value="NipSnap_domain"/>
</dbReference>
<dbReference type="InterPro" id="IPR011008">
    <property type="entry name" value="Dimeric_a/b-barrel"/>
</dbReference>
<comment type="similarity">
    <text evidence="1">Belongs to the NipSnap family.</text>
</comment>
<dbReference type="eggNOG" id="KOG2883">
    <property type="taxonomic scope" value="Eukaryota"/>
</dbReference>
<feature type="domain" description="NIPSNAP" evidence="2">
    <location>
        <begin position="129"/>
        <end position="221"/>
    </location>
</feature>
<dbReference type="PANTHER" id="PTHR21017:SF17">
    <property type="entry name" value="PROTEIN NIPSNAP"/>
    <property type="match status" value="1"/>
</dbReference>
<dbReference type="Proteomes" id="UP000001064">
    <property type="component" value="Unassembled WGS sequence"/>
</dbReference>
<dbReference type="FunCoup" id="F0ZVN8">
    <property type="interactions" value="116"/>
</dbReference>
<dbReference type="Pfam" id="PF07978">
    <property type="entry name" value="NIPSNAP"/>
    <property type="match status" value="1"/>
</dbReference>
<dbReference type="VEuPathDB" id="AmoebaDB:DICPUDRAFT_39079"/>
<dbReference type="EMBL" id="GL871218">
    <property type="protein sequence ID" value="EGC31979.1"/>
    <property type="molecule type" value="Genomic_DNA"/>
</dbReference>
<dbReference type="Gene3D" id="3.30.70.100">
    <property type="match status" value="1"/>
</dbReference>
<dbReference type="STRING" id="5786.F0ZVN8"/>
<reference evidence="4" key="1">
    <citation type="journal article" date="2011" name="Genome Biol.">
        <title>Comparative genomics of the social amoebae Dictyostelium discoideum and Dictyostelium purpureum.</title>
        <authorList>
            <consortium name="US DOE Joint Genome Institute (JGI-PGF)"/>
            <person name="Sucgang R."/>
            <person name="Kuo A."/>
            <person name="Tian X."/>
            <person name="Salerno W."/>
            <person name="Parikh A."/>
            <person name="Feasley C.L."/>
            <person name="Dalin E."/>
            <person name="Tu H."/>
            <person name="Huang E."/>
            <person name="Barry K."/>
            <person name="Lindquist E."/>
            <person name="Shapiro H."/>
            <person name="Bruce D."/>
            <person name="Schmutz J."/>
            <person name="Salamov A."/>
            <person name="Fey P."/>
            <person name="Gaudet P."/>
            <person name="Anjard C."/>
            <person name="Babu M.M."/>
            <person name="Basu S."/>
            <person name="Bushmanova Y."/>
            <person name="van der Wel H."/>
            <person name="Katoh-Kurasawa M."/>
            <person name="Dinh C."/>
            <person name="Coutinho P.M."/>
            <person name="Saito T."/>
            <person name="Elias M."/>
            <person name="Schaap P."/>
            <person name="Kay R.R."/>
            <person name="Henrissat B."/>
            <person name="Eichinger L."/>
            <person name="Rivero F."/>
            <person name="Putnam N.H."/>
            <person name="West C.M."/>
            <person name="Loomis W.F."/>
            <person name="Chisholm R.L."/>
            <person name="Shaulsky G."/>
            <person name="Strassmann J.E."/>
            <person name="Queller D.C."/>
            <person name="Kuspa A."/>
            <person name="Grigoriev I.V."/>
        </authorList>
    </citation>
    <scope>NUCLEOTIDE SEQUENCE [LARGE SCALE GENOMIC DNA]</scope>
    <source>
        <strain evidence="4">QSDP1</strain>
    </source>
</reference>
<dbReference type="FunFam" id="3.30.70.100:FF:000163">
    <property type="match status" value="1"/>
</dbReference>
<dbReference type="GeneID" id="10507670"/>
<dbReference type="GO" id="GO:0005739">
    <property type="term" value="C:mitochondrion"/>
    <property type="evidence" value="ECO:0000318"/>
    <property type="project" value="GO_Central"/>
</dbReference>